<evidence type="ECO:0000256" key="3">
    <source>
        <dbReference type="ARBA" id="ARBA00022729"/>
    </source>
</evidence>
<evidence type="ECO:0000313" key="13">
    <source>
        <dbReference type="Proteomes" id="UP000816034"/>
    </source>
</evidence>
<sequence length="699" mass="75419">MKKQPLQRLQPAASITSISTPHIVNSDTSRNGTFSIHKNVFRTVGVMITFFSVFVTLFGVCCEPMTATTTPIPFSISSSQHCQAYYQLSNNQSASIQEILSLDPLYPLQWHLLNTGQKQIMSNGGQDQGVAGNDVNIFRVWNDYRLAGRNVTVAIVDDGVDYPHEDISCGFEKNELSADISSGENASPYGTPVLSTDNHGTACAGVCCGRASNNKCGVGAAFESNIVSIRTLGDLYSDAIVANALSHYNDRIHIYSNSYGPPDDGVSLERYPLSAQALRNGVTKGRSGLGNIYVWASGNGASYGDTSDWDELANSPYTICVSATDWKGQASIYSESGTSTLINAPSSNFVASNGPSTSKIVTTDRRGQQGYVDGDCVSEFGGTSSSCPLAAGIIALILQARPELTWRDVQHILVMTSKRTDVNNPTWLRNGAGLYHSIDYGFGRIDAYEAVTAAKSWTLLTSEYRILDFKPQTSLGSGLTISTLQSNPSLITFTVDHSFQVEYAVLTLSVTTSQRGMVYFALRSPSGTISVMGRGRRNDRSPNIENQPFTSVQFWNETSAGQWTMSIYTTNEGVSLLTAASLTLQGGGHTFPAVPSVSKSTLQSISTLSPSVPSTSSANSSSSSSDISPTWDIPRNVRVAIVVIALTLVACVVLVVVFVVYLKKKLSKPGRPVPDHSFEEGNAVTREQEKNRGSFYYRD</sequence>
<keyword evidence="13" id="KW-1185">Reference proteome</keyword>
<dbReference type="InterPro" id="IPR008979">
    <property type="entry name" value="Galactose-bd-like_sf"/>
</dbReference>
<feature type="domain" description="P/Homo B" evidence="11">
    <location>
        <begin position="469"/>
        <end position="592"/>
    </location>
</feature>
<evidence type="ECO:0000256" key="2">
    <source>
        <dbReference type="ARBA" id="ARBA00022670"/>
    </source>
</evidence>
<dbReference type="InterPro" id="IPR036852">
    <property type="entry name" value="Peptidase_S8/S53_dom_sf"/>
</dbReference>
<dbReference type="PANTHER" id="PTHR42884">
    <property type="entry name" value="PROPROTEIN CONVERTASE SUBTILISIN/KEXIN-RELATED"/>
    <property type="match status" value="1"/>
</dbReference>
<dbReference type="Gene3D" id="2.60.120.260">
    <property type="entry name" value="Galactose-binding domain-like"/>
    <property type="match status" value="1"/>
</dbReference>
<dbReference type="GO" id="GO:0004252">
    <property type="term" value="F:serine-type endopeptidase activity"/>
    <property type="evidence" value="ECO:0007669"/>
    <property type="project" value="UniProtKB-UniRule"/>
</dbReference>
<dbReference type="InterPro" id="IPR023828">
    <property type="entry name" value="Peptidase_S8_Ser-AS"/>
</dbReference>
<comment type="similarity">
    <text evidence="1">Belongs to the peptidase S8 family. Furin subfamily.</text>
</comment>
<feature type="region of interest" description="Disordered" evidence="9">
    <location>
        <begin position="667"/>
        <end position="699"/>
    </location>
</feature>
<name>A0AA88H5Z6_NAELO</name>
<keyword evidence="5 8" id="KW-0720">Serine protease</keyword>
<dbReference type="InterPro" id="IPR023827">
    <property type="entry name" value="Peptidase_S8_Asp-AS"/>
</dbReference>
<evidence type="ECO:0000256" key="9">
    <source>
        <dbReference type="SAM" id="MobiDB-lite"/>
    </source>
</evidence>
<dbReference type="RefSeq" id="XP_044555933.1">
    <property type="nucleotide sequence ID" value="XM_044693372.1"/>
</dbReference>
<accession>A0AA88H5Z6</accession>
<dbReference type="GeneID" id="68096258"/>
<evidence type="ECO:0000256" key="7">
    <source>
        <dbReference type="PIRSR" id="PIRSR615500-1"/>
    </source>
</evidence>
<dbReference type="InterPro" id="IPR000209">
    <property type="entry name" value="Peptidase_S8/S53_dom"/>
</dbReference>
<feature type="transmembrane region" description="Helical" evidence="10">
    <location>
        <begin position="40"/>
        <end position="60"/>
    </location>
</feature>
<dbReference type="InterPro" id="IPR015500">
    <property type="entry name" value="Peptidase_S8_subtilisin-rel"/>
</dbReference>
<dbReference type="PROSITE" id="PS51892">
    <property type="entry name" value="SUBTILASE"/>
    <property type="match status" value="1"/>
</dbReference>
<dbReference type="Pfam" id="PF01483">
    <property type="entry name" value="P_proprotein"/>
    <property type="match status" value="1"/>
</dbReference>
<dbReference type="PANTHER" id="PTHR42884:SF14">
    <property type="entry name" value="NEUROENDOCRINE CONVERTASE 1"/>
    <property type="match status" value="1"/>
</dbReference>
<dbReference type="PROSITE" id="PS51829">
    <property type="entry name" value="P_HOMO_B"/>
    <property type="match status" value="1"/>
</dbReference>
<keyword evidence="10" id="KW-0472">Membrane</keyword>
<keyword evidence="4 8" id="KW-0378">Hydrolase</keyword>
<evidence type="ECO:0000259" key="11">
    <source>
        <dbReference type="PROSITE" id="PS51829"/>
    </source>
</evidence>
<protein>
    <recommendedName>
        <fullName evidence="11">P/Homo B domain-containing protein</fullName>
    </recommendedName>
</protein>
<feature type="active site" description="Charge relay system" evidence="7 8">
    <location>
        <position position="199"/>
    </location>
</feature>
<evidence type="ECO:0000256" key="6">
    <source>
        <dbReference type="ARBA" id="ARBA00022837"/>
    </source>
</evidence>
<feature type="active site" description="Charge relay system" evidence="7 8">
    <location>
        <position position="157"/>
    </location>
</feature>
<dbReference type="GO" id="GO:0005802">
    <property type="term" value="C:trans-Golgi network"/>
    <property type="evidence" value="ECO:0007669"/>
    <property type="project" value="TreeGrafter"/>
</dbReference>
<feature type="transmembrane region" description="Helical" evidence="10">
    <location>
        <begin position="639"/>
        <end position="662"/>
    </location>
</feature>
<evidence type="ECO:0000256" key="4">
    <source>
        <dbReference type="ARBA" id="ARBA00022801"/>
    </source>
</evidence>
<evidence type="ECO:0000256" key="10">
    <source>
        <dbReference type="SAM" id="Phobius"/>
    </source>
</evidence>
<comment type="caution">
    <text evidence="12">The sequence shown here is derived from an EMBL/GenBank/DDBJ whole genome shotgun (WGS) entry which is preliminary data.</text>
</comment>
<dbReference type="InterPro" id="IPR034182">
    <property type="entry name" value="Kexin/furin"/>
</dbReference>
<dbReference type="InterPro" id="IPR002884">
    <property type="entry name" value="P_dom"/>
</dbReference>
<evidence type="ECO:0000313" key="12">
    <source>
        <dbReference type="EMBL" id="KAG2394039.1"/>
    </source>
</evidence>
<gene>
    <name evidence="12" type="ORF">C9374_003803</name>
</gene>
<keyword evidence="6" id="KW-0106">Calcium</keyword>
<dbReference type="PROSITE" id="PS00138">
    <property type="entry name" value="SUBTILASE_SER"/>
    <property type="match status" value="1"/>
</dbReference>
<dbReference type="Pfam" id="PF00082">
    <property type="entry name" value="Peptidase_S8"/>
    <property type="match status" value="1"/>
</dbReference>
<dbReference type="GO" id="GO:0016485">
    <property type="term" value="P:protein processing"/>
    <property type="evidence" value="ECO:0007669"/>
    <property type="project" value="TreeGrafter"/>
</dbReference>
<organism evidence="12 13">
    <name type="scientific">Naegleria lovaniensis</name>
    <name type="common">Amoeba</name>
    <dbReference type="NCBI Taxonomy" id="51637"/>
    <lineage>
        <taxon>Eukaryota</taxon>
        <taxon>Discoba</taxon>
        <taxon>Heterolobosea</taxon>
        <taxon>Tetramitia</taxon>
        <taxon>Eutetramitia</taxon>
        <taxon>Vahlkampfiidae</taxon>
        <taxon>Naegleria</taxon>
    </lineage>
</organism>
<dbReference type="SUPFAM" id="SSF49785">
    <property type="entry name" value="Galactose-binding domain-like"/>
    <property type="match status" value="1"/>
</dbReference>
<feature type="compositionally biased region" description="Basic and acidic residues" evidence="9">
    <location>
        <begin position="686"/>
        <end position="699"/>
    </location>
</feature>
<dbReference type="Gene3D" id="3.40.50.200">
    <property type="entry name" value="Peptidase S8/S53 domain"/>
    <property type="match status" value="1"/>
</dbReference>
<feature type="region of interest" description="Disordered" evidence="9">
    <location>
        <begin position="608"/>
        <end position="628"/>
    </location>
</feature>
<dbReference type="CDD" id="cd04059">
    <property type="entry name" value="Peptidases_S8_Protein_convertases_Kexins_Furin-like"/>
    <property type="match status" value="1"/>
</dbReference>
<keyword evidence="10" id="KW-1133">Transmembrane helix</keyword>
<dbReference type="Proteomes" id="UP000816034">
    <property type="component" value="Unassembled WGS sequence"/>
</dbReference>
<evidence type="ECO:0000256" key="8">
    <source>
        <dbReference type="PROSITE-ProRule" id="PRU01240"/>
    </source>
</evidence>
<dbReference type="AlphaFoldDB" id="A0AA88H5Z6"/>
<dbReference type="GO" id="GO:0000139">
    <property type="term" value="C:Golgi membrane"/>
    <property type="evidence" value="ECO:0007669"/>
    <property type="project" value="TreeGrafter"/>
</dbReference>
<feature type="active site" description="Charge relay system" evidence="7 8">
    <location>
        <position position="384"/>
    </location>
</feature>
<reference evidence="12 13" key="1">
    <citation type="journal article" date="2018" name="BMC Genomics">
        <title>The genome of Naegleria lovaniensis, the basis for a comparative approach to unravel pathogenicity factors of the human pathogenic amoeba N. fowleri.</title>
        <authorList>
            <person name="Liechti N."/>
            <person name="Schurch N."/>
            <person name="Bruggmann R."/>
            <person name="Wittwer M."/>
        </authorList>
    </citation>
    <scope>NUCLEOTIDE SEQUENCE [LARGE SCALE GENOMIC DNA]</scope>
    <source>
        <strain evidence="12 13">ATCC 30569</strain>
    </source>
</reference>
<dbReference type="PROSITE" id="PS00136">
    <property type="entry name" value="SUBTILASE_ASP"/>
    <property type="match status" value="1"/>
</dbReference>
<evidence type="ECO:0000256" key="1">
    <source>
        <dbReference type="ARBA" id="ARBA00005325"/>
    </source>
</evidence>
<dbReference type="PRINTS" id="PR00723">
    <property type="entry name" value="SUBTILISIN"/>
</dbReference>
<keyword evidence="3" id="KW-0732">Signal</keyword>
<dbReference type="SUPFAM" id="SSF52743">
    <property type="entry name" value="Subtilisin-like"/>
    <property type="match status" value="1"/>
</dbReference>
<keyword evidence="10" id="KW-0812">Transmembrane</keyword>
<keyword evidence="2 8" id="KW-0645">Protease</keyword>
<dbReference type="EMBL" id="PYSW02000001">
    <property type="protein sequence ID" value="KAG2394039.1"/>
    <property type="molecule type" value="Genomic_DNA"/>
</dbReference>
<evidence type="ECO:0000256" key="5">
    <source>
        <dbReference type="ARBA" id="ARBA00022825"/>
    </source>
</evidence>
<proteinExistence type="inferred from homology"/>